<reference evidence="9 10" key="1">
    <citation type="submission" date="2018-03" db="EMBL/GenBank/DDBJ databases">
        <title>Finding Nemo's genes: A chromosome-scale reference assembly of the genome of the orange clownfish Amphiprion percula.</title>
        <authorList>
            <person name="Lehmann R."/>
        </authorList>
    </citation>
    <scope>NUCLEOTIDE SEQUENCE</scope>
</reference>
<dbReference type="GO" id="GO:0004511">
    <property type="term" value="F:tyrosine 3-monooxygenase activity"/>
    <property type="evidence" value="ECO:0007669"/>
    <property type="project" value="TreeGrafter"/>
</dbReference>
<evidence type="ECO:0000259" key="8">
    <source>
        <dbReference type="PROSITE" id="PS51410"/>
    </source>
</evidence>
<evidence type="ECO:0000256" key="1">
    <source>
        <dbReference type="ARBA" id="ARBA00001954"/>
    </source>
</evidence>
<reference evidence="9" key="2">
    <citation type="submission" date="2025-08" db="UniProtKB">
        <authorList>
            <consortium name="Ensembl"/>
        </authorList>
    </citation>
    <scope>IDENTIFICATION</scope>
</reference>
<dbReference type="GO" id="GO:0005737">
    <property type="term" value="C:cytoplasm"/>
    <property type="evidence" value="ECO:0007669"/>
    <property type="project" value="TreeGrafter"/>
</dbReference>
<dbReference type="Gene3D" id="1.10.800.10">
    <property type="entry name" value="Aromatic amino acid hydroxylase"/>
    <property type="match status" value="2"/>
</dbReference>
<dbReference type="SUPFAM" id="SSF55021">
    <property type="entry name" value="ACT-like"/>
    <property type="match status" value="1"/>
</dbReference>
<evidence type="ECO:0000313" key="10">
    <source>
        <dbReference type="Proteomes" id="UP000265080"/>
    </source>
</evidence>
<name>A0A3P8U607_AMPPE</name>
<dbReference type="GO" id="GO:0043204">
    <property type="term" value="C:perikaryon"/>
    <property type="evidence" value="ECO:0007669"/>
    <property type="project" value="TreeGrafter"/>
</dbReference>
<dbReference type="OMA" id="QKYALTI"/>
<proteinExistence type="inferred from homology"/>
<sequence>MKTDGGTQTFGGRKQSLIEMLGGSAAAHGFVFEEKQGRVTVNVLFALSGGKNAGFFKTGKIFETFEAKLLHIESRPGRKSKNSTTDLEFFMKCEVHSSDLDVFINSLKRVADDVRSIPEEKVPWFPRQIKDLDRCNMLITKFDPDMDQDHPGYNDSEYRKRRAAISELAFRYKQAAATVEYTAEEISTWRQVYQQLRSIYPSLACRQFLDGLQQLEKECGYGDEQIPQLREISAFLKEKLVSSCVRRRLLSARDFLASLAFRVFQCTQYIRLLAPYKEFEIGLASLGASDEDIEKLSTLYWFTVEFGSVKVFLSFLTSFDVSSQYALSNEPEYKPFNPEETAVQPYQDQTYQPVYFVSESFEDAKIKLRKYSANIKRPFAVRYDPFTCSVEVLDQEDLKTLHSALEKLSSS</sequence>
<feature type="domain" description="Biopterin-dependent aromatic amino acid hydroxylase family profile" evidence="8">
    <location>
        <begin position="110"/>
        <end position="271"/>
    </location>
</feature>
<protein>
    <submittedName>
        <fullName evidence="9">Tyrosine hydroxylase 2</fullName>
    </submittedName>
</protein>
<dbReference type="Gene3D" id="3.30.70.260">
    <property type="match status" value="1"/>
</dbReference>
<comment type="cofactor">
    <cofactor evidence="1 7">
        <name>Fe(2+)</name>
        <dbReference type="ChEBI" id="CHEBI:29033"/>
    </cofactor>
</comment>
<organism evidence="9 10">
    <name type="scientific">Amphiprion percula</name>
    <name type="common">Orange clownfish</name>
    <name type="synonym">Lutjanus percula</name>
    <dbReference type="NCBI Taxonomy" id="161767"/>
    <lineage>
        <taxon>Eukaryota</taxon>
        <taxon>Metazoa</taxon>
        <taxon>Chordata</taxon>
        <taxon>Craniata</taxon>
        <taxon>Vertebrata</taxon>
        <taxon>Euteleostomi</taxon>
        <taxon>Actinopterygii</taxon>
        <taxon>Neopterygii</taxon>
        <taxon>Teleostei</taxon>
        <taxon>Neoteleostei</taxon>
        <taxon>Acanthomorphata</taxon>
        <taxon>Ovalentaria</taxon>
        <taxon>Pomacentridae</taxon>
        <taxon>Amphiprion</taxon>
    </lineage>
</organism>
<keyword evidence="5 7" id="KW-0408">Iron</keyword>
<dbReference type="InterPro" id="IPR036329">
    <property type="entry name" value="Aro-AA_hydroxylase_C_sf"/>
</dbReference>
<dbReference type="InterPro" id="IPR019774">
    <property type="entry name" value="Aromatic-AA_hydroxylase_C"/>
</dbReference>
<dbReference type="InterPro" id="IPR045865">
    <property type="entry name" value="ACT-like_dom_sf"/>
</dbReference>
<feature type="domain" description="Biopterin-dependent aromatic amino acid hydroxylase family profile" evidence="8">
    <location>
        <begin position="280"/>
        <end position="411"/>
    </location>
</feature>
<dbReference type="InterPro" id="IPR036951">
    <property type="entry name" value="ArAA_hydroxylase_sf"/>
</dbReference>
<dbReference type="GO" id="GO:0006585">
    <property type="term" value="P:dopamine biosynthetic process from tyrosine"/>
    <property type="evidence" value="ECO:0007669"/>
    <property type="project" value="TreeGrafter"/>
</dbReference>
<dbReference type="InterPro" id="IPR049321">
    <property type="entry name" value="TH_ACT"/>
</dbReference>
<dbReference type="AlphaFoldDB" id="A0A3P8U607"/>
<dbReference type="GO" id="GO:0030424">
    <property type="term" value="C:axon"/>
    <property type="evidence" value="ECO:0007669"/>
    <property type="project" value="TreeGrafter"/>
</dbReference>
<evidence type="ECO:0000256" key="7">
    <source>
        <dbReference type="PIRSR" id="PIRSR601273-2"/>
    </source>
</evidence>
<dbReference type="Ensembl" id="ENSAPET00000031558.1">
    <property type="protein sequence ID" value="ENSAPEP00000030737.1"/>
    <property type="gene ID" value="ENSAPEG00000021831.1"/>
</dbReference>
<dbReference type="GeneTree" id="ENSGT00950000182885"/>
<evidence type="ECO:0000256" key="6">
    <source>
        <dbReference type="ARBA" id="ARBA00023033"/>
    </source>
</evidence>
<dbReference type="PROSITE" id="PS51410">
    <property type="entry name" value="BH4_AAA_HYDROXYL_2"/>
    <property type="match status" value="2"/>
</dbReference>
<evidence type="ECO:0000256" key="5">
    <source>
        <dbReference type="ARBA" id="ARBA00023004"/>
    </source>
</evidence>
<evidence type="ECO:0000256" key="2">
    <source>
        <dbReference type="ARBA" id="ARBA00009712"/>
    </source>
</evidence>
<keyword evidence="10" id="KW-1185">Reference proteome</keyword>
<evidence type="ECO:0000313" key="9">
    <source>
        <dbReference type="Ensembl" id="ENSAPEP00000030737.1"/>
    </source>
</evidence>
<dbReference type="PANTHER" id="PTHR11473">
    <property type="entry name" value="AROMATIC AMINO ACID HYDROXYLASE"/>
    <property type="match status" value="1"/>
</dbReference>
<feature type="binding site" evidence="7">
    <location>
        <position position="305"/>
    </location>
    <ligand>
        <name>Fe cation</name>
        <dbReference type="ChEBI" id="CHEBI:24875"/>
    </ligand>
</feature>
<dbReference type="Proteomes" id="UP000265080">
    <property type="component" value="Chromosome 21"/>
</dbReference>
<dbReference type="FunFam" id="3.30.70.260:FF:000024">
    <property type="entry name" value="Tyrosine 3-monooxygenase"/>
    <property type="match status" value="1"/>
</dbReference>
<evidence type="ECO:0000256" key="4">
    <source>
        <dbReference type="ARBA" id="ARBA00023002"/>
    </source>
</evidence>
<dbReference type="GO" id="GO:0005506">
    <property type="term" value="F:iron ion binding"/>
    <property type="evidence" value="ECO:0007669"/>
    <property type="project" value="InterPro"/>
</dbReference>
<dbReference type="PRINTS" id="PR00372">
    <property type="entry name" value="FYWHYDRXLASE"/>
</dbReference>
<reference evidence="9" key="3">
    <citation type="submission" date="2025-09" db="UniProtKB">
        <authorList>
            <consortium name="Ensembl"/>
        </authorList>
    </citation>
    <scope>IDENTIFICATION</scope>
</reference>
<evidence type="ECO:0000256" key="3">
    <source>
        <dbReference type="ARBA" id="ARBA00022723"/>
    </source>
</evidence>
<dbReference type="SUPFAM" id="SSF56534">
    <property type="entry name" value="Aromatic aminoacid monoxygenases, catalytic and oligomerization domains"/>
    <property type="match status" value="1"/>
</dbReference>
<dbReference type="STRING" id="161767.ENSAPEP00000030737"/>
<keyword evidence="6" id="KW-0503">Monooxygenase</keyword>
<accession>A0A3P8U607</accession>
<dbReference type="InterPro" id="IPR001273">
    <property type="entry name" value="ArAA_hydroxylase"/>
</dbReference>
<comment type="similarity">
    <text evidence="2">Belongs to the biopterin-dependent aromatic amino acid hydroxylase family.</text>
</comment>
<dbReference type="Pfam" id="PF21417">
    <property type="entry name" value="TH_ACT"/>
    <property type="match status" value="1"/>
</dbReference>
<dbReference type="PANTHER" id="PTHR11473:SF38">
    <property type="entry name" value="TYROSINE 3-MONOOXYGENASE"/>
    <property type="match status" value="1"/>
</dbReference>
<dbReference type="Pfam" id="PF00351">
    <property type="entry name" value="Biopterin_H"/>
    <property type="match status" value="2"/>
</dbReference>
<keyword evidence="4" id="KW-0560">Oxidoreductase</keyword>
<keyword evidence="3 7" id="KW-0479">Metal-binding</keyword>